<proteinExistence type="predicted"/>
<gene>
    <name evidence="1" type="ORF">HPB49_003157</name>
</gene>
<protein>
    <submittedName>
        <fullName evidence="1">Uncharacterized protein</fullName>
    </submittedName>
</protein>
<keyword evidence="2" id="KW-1185">Reference proteome</keyword>
<evidence type="ECO:0000313" key="2">
    <source>
        <dbReference type="Proteomes" id="UP000821865"/>
    </source>
</evidence>
<dbReference type="Proteomes" id="UP000821865">
    <property type="component" value="Chromosome 1"/>
</dbReference>
<accession>A0ACB8DT62</accession>
<organism evidence="1 2">
    <name type="scientific">Dermacentor silvarum</name>
    <name type="common">Tick</name>
    <dbReference type="NCBI Taxonomy" id="543639"/>
    <lineage>
        <taxon>Eukaryota</taxon>
        <taxon>Metazoa</taxon>
        <taxon>Ecdysozoa</taxon>
        <taxon>Arthropoda</taxon>
        <taxon>Chelicerata</taxon>
        <taxon>Arachnida</taxon>
        <taxon>Acari</taxon>
        <taxon>Parasitiformes</taxon>
        <taxon>Ixodida</taxon>
        <taxon>Ixodoidea</taxon>
        <taxon>Ixodidae</taxon>
        <taxon>Rhipicephalinae</taxon>
        <taxon>Dermacentor</taxon>
    </lineage>
</organism>
<reference evidence="1" key="1">
    <citation type="submission" date="2020-05" db="EMBL/GenBank/DDBJ databases">
        <title>Large-scale comparative analyses of tick genomes elucidate their genetic diversity and vector capacities.</title>
        <authorList>
            <person name="Jia N."/>
            <person name="Wang J."/>
            <person name="Shi W."/>
            <person name="Du L."/>
            <person name="Sun Y."/>
            <person name="Zhan W."/>
            <person name="Jiang J."/>
            <person name="Wang Q."/>
            <person name="Zhang B."/>
            <person name="Ji P."/>
            <person name="Sakyi L.B."/>
            <person name="Cui X."/>
            <person name="Yuan T."/>
            <person name="Jiang B."/>
            <person name="Yang W."/>
            <person name="Lam T.T.-Y."/>
            <person name="Chang Q."/>
            <person name="Ding S."/>
            <person name="Wang X."/>
            <person name="Zhu J."/>
            <person name="Ruan X."/>
            <person name="Zhao L."/>
            <person name="Wei J."/>
            <person name="Que T."/>
            <person name="Du C."/>
            <person name="Cheng J."/>
            <person name="Dai P."/>
            <person name="Han X."/>
            <person name="Huang E."/>
            <person name="Gao Y."/>
            <person name="Liu J."/>
            <person name="Shao H."/>
            <person name="Ye R."/>
            <person name="Li L."/>
            <person name="Wei W."/>
            <person name="Wang X."/>
            <person name="Wang C."/>
            <person name="Yang T."/>
            <person name="Huo Q."/>
            <person name="Li W."/>
            <person name="Guo W."/>
            <person name="Chen H."/>
            <person name="Zhou L."/>
            <person name="Ni X."/>
            <person name="Tian J."/>
            <person name="Zhou Y."/>
            <person name="Sheng Y."/>
            <person name="Liu T."/>
            <person name="Pan Y."/>
            <person name="Xia L."/>
            <person name="Li J."/>
            <person name="Zhao F."/>
            <person name="Cao W."/>
        </authorList>
    </citation>
    <scope>NUCLEOTIDE SEQUENCE</scope>
    <source>
        <strain evidence="1">Dsil-2018</strain>
    </source>
</reference>
<evidence type="ECO:0000313" key="1">
    <source>
        <dbReference type="EMBL" id="KAH7977670.1"/>
    </source>
</evidence>
<sequence length="273" mass="30799">MSGGRREPDKHTPLPGLNTHHGFLRHVDCNQYQHLKQFEEQAQKRVQAARVTRRVGLSPKSTKPTQEIYRSPLWPPRTDAASFWMLCSSSSHGTQPPEPVRDKSGAFSHALINTVNKWFNRRSELLQVSNGYPRRWTAFVSLVAELLLQPRRQNCVARDVSFLATLLCNSCLVILHPPMLGNDRQRSAVATATPQHGVTAIGADCCRLSRAEDRPWLMHILTRRMRNASVLSIVSVQARQTLLQLIELHASGWQLSAPHALYYHGPLVQPGFL</sequence>
<dbReference type="EMBL" id="CM023470">
    <property type="protein sequence ID" value="KAH7977670.1"/>
    <property type="molecule type" value="Genomic_DNA"/>
</dbReference>
<comment type="caution">
    <text evidence="1">The sequence shown here is derived from an EMBL/GenBank/DDBJ whole genome shotgun (WGS) entry which is preliminary data.</text>
</comment>
<name>A0ACB8DT62_DERSI</name>